<feature type="domain" description="CENP-T/Histone H4 histone fold" evidence="6">
    <location>
        <begin position="524"/>
        <end position="619"/>
    </location>
</feature>
<name>G3AG37_SPAPN</name>
<dbReference type="eggNOG" id="ENOG502RIXN">
    <property type="taxonomic scope" value="Eukaryota"/>
</dbReference>
<feature type="region of interest" description="Disordered" evidence="5">
    <location>
        <begin position="345"/>
        <end position="367"/>
    </location>
</feature>
<evidence type="ECO:0000256" key="1">
    <source>
        <dbReference type="ARBA" id="ARBA00004123"/>
    </source>
</evidence>
<dbReference type="Gene3D" id="1.10.20.10">
    <property type="entry name" value="Histone, subunit A"/>
    <property type="match status" value="1"/>
</dbReference>
<dbReference type="OrthoDB" id="4077024at2759"/>
<evidence type="ECO:0000256" key="2">
    <source>
        <dbReference type="ARBA" id="ARBA00004286"/>
    </source>
</evidence>
<feature type="region of interest" description="Disordered" evidence="5">
    <location>
        <begin position="1"/>
        <end position="91"/>
    </location>
</feature>
<protein>
    <recommendedName>
        <fullName evidence="6">CENP-T/Histone H4 histone fold domain-containing protein</fullName>
    </recommendedName>
</protein>
<feature type="compositionally biased region" description="Polar residues" evidence="5">
    <location>
        <begin position="1"/>
        <end position="11"/>
    </location>
</feature>
<keyword evidence="4" id="KW-0539">Nucleus</keyword>
<dbReference type="InParanoid" id="G3AG37"/>
<evidence type="ECO:0000256" key="3">
    <source>
        <dbReference type="ARBA" id="ARBA00022454"/>
    </source>
</evidence>
<dbReference type="EMBL" id="GL996499">
    <property type="protein sequence ID" value="EGW35176.1"/>
    <property type="molecule type" value="Genomic_DNA"/>
</dbReference>
<dbReference type="AlphaFoldDB" id="G3AG37"/>
<dbReference type="GO" id="GO:0046982">
    <property type="term" value="F:protein heterodimerization activity"/>
    <property type="evidence" value="ECO:0007669"/>
    <property type="project" value="InterPro"/>
</dbReference>
<dbReference type="GO" id="GO:0005634">
    <property type="term" value="C:nucleus"/>
    <property type="evidence" value="ECO:0007669"/>
    <property type="project" value="UniProtKB-SubCell"/>
</dbReference>
<dbReference type="KEGG" id="spaa:SPAPADRAFT_48209"/>
<dbReference type="HOGENOM" id="CLU_392367_0_0_1"/>
<reference evidence="7 8" key="1">
    <citation type="journal article" date="2011" name="Proc. Natl. Acad. Sci. U.S.A.">
        <title>Comparative genomics of xylose-fermenting fungi for enhanced biofuel production.</title>
        <authorList>
            <person name="Wohlbach D.J."/>
            <person name="Kuo A."/>
            <person name="Sato T.K."/>
            <person name="Potts K.M."/>
            <person name="Salamov A.A."/>
            <person name="LaButti K.M."/>
            <person name="Sun H."/>
            <person name="Clum A."/>
            <person name="Pangilinan J.L."/>
            <person name="Lindquist E.A."/>
            <person name="Lucas S."/>
            <person name="Lapidus A."/>
            <person name="Jin M."/>
            <person name="Gunawan C."/>
            <person name="Balan V."/>
            <person name="Dale B.E."/>
            <person name="Jeffries T.W."/>
            <person name="Zinkel R."/>
            <person name="Barry K.W."/>
            <person name="Grigoriev I.V."/>
            <person name="Gasch A.P."/>
        </authorList>
    </citation>
    <scope>NUCLEOTIDE SEQUENCE [LARGE SCALE GENOMIC DNA]</scope>
    <source>
        <strain evidence="8">NRRL Y-27907 / 11-Y1</strain>
    </source>
</reference>
<evidence type="ECO:0000313" key="8">
    <source>
        <dbReference type="Proteomes" id="UP000000709"/>
    </source>
</evidence>
<gene>
    <name evidence="7" type="ORF">SPAPADRAFT_48209</name>
</gene>
<evidence type="ECO:0000259" key="6">
    <source>
        <dbReference type="Pfam" id="PF15511"/>
    </source>
</evidence>
<sequence>MSDRSMSNPTTPRRARTSSDYVESTPIEQTRRHSFNPTNLRLPTHEMPQLPTRYSSEFRPRSRPRSNRSTPNRQSLTPVRRRSLTPRRTSLINSRNRRSSIVVIDGGEKVFMGDYRGPISNEFLLYFCKVDQKRKRQQEEIQQRREVDEPRRVPQDPFRVEQGELVRLSVYEPKQEQIQEPQSEQHPIHEQEHIFANNNIASTTPIRRFSRAPTSSPAEFDQSLPLPQQDHLLSPAVVTKIASTPQKSKPNPKPLSYLQKILLAKSKQAPPTELKSPLETRIEHDIPVHEDIIQRESPIIPDRTSFTIRQSLVPGVNLLESEFIPTTPAKEVPFEIHVDEPMHHRPMTEQQPQPPAFEDTSQEDKENHQAEAVENIQLPTNDMDQEQGFDFAIMDDDQEPIETEQDITSDHDLPTAEESQITPPPREETPPVPGSYFDTVTPPRTRSGSSSPAEFIHHEYSLDHHDESIFDEELASPSNVPTTLGDVPTVPRKQLPSMRAPSKPRKKSEIIPSSVNYSDMAHIVKTIQAQHVNGGKRRKRNPSSEIINSIREKADSFLDSLMTDLQAYAEHRSDYENVEINMSDVLLYLRRVNLTGESELDIISTLAQKFLPLESLISLDNDLYNYLQ</sequence>
<dbReference type="GeneID" id="18871197"/>
<dbReference type="Pfam" id="PF15511">
    <property type="entry name" value="CENP-T_C"/>
    <property type="match status" value="1"/>
</dbReference>
<proteinExistence type="predicted"/>
<feature type="region of interest" description="Disordered" evidence="5">
    <location>
        <begin position="476"/>
        <end position="511"/>
    </location>
</feature>
<feature type="compositionally biased region" description="Low complexity" evidence="5">
    <location>
        <begin position="441"/>
        <end position="452"/>
    </location>
</feature>
<evidence type="ECO:0000256" key="4">
    <source>
        <dbReference type="ARBA" id="ARBA00023242"/>
    </source>
</evidence>
<dbReference type="Proteomes" id="UP000000709">
    <property type="component" value="Unassembled WGS sequence"/>
</dbReference>
<feature type="compositionally biased region" description="Polar residues" evidence="5">
    <location>
        <begin position="18"/>
        <end position="28"/>
    </location>
</feature>
<dbReference type="OMA" id="YLKFFCK"/>
<dbReference type="InterPro" id="IPR035425">
    <property type="entry name" value="CENP-T/H4_C"/>
</dbReference>
<dbReference type="RefSeq" id="XP_007372588.1">
    <property type="nucleotide sequence ID" value="XM_007372526.1"/>
</dbReference>
<feature type="region of interest" description="Disordered" evidence="5">
    <location>
        <begin position="404"/>
        <end position="452"/>
    </location>
</feature>
<evidence type="ECO:0000313" key="7">
    <source>
        <dbReference type="EMBL" id="EGW35176.1"/>
    </source>
</evidence>
<accession>G3AG37</accession>
<keyword evidence="8" id="KW-1185">Reference proteome</keyword>
<feature type="compositionally biased region" description="Low complexity" evidence="5">
    <location>
        <begin position="67"/>
        <end position="78"/>
    </location>
</feature>
<organism evidence="8">
    <name type="scientific">Spathaspora passalidarum (strain NRRL Y-27907 / 11-Y1)</name>
    <dbReference type="NCBI Taxonomy" id="619300"/>
    <lineage>
        <taxon>Eukaryota</taxon>
        <taxon>Fungi</taxon>
        <taxon>Dikarya</taxon>
        <taxon>Ascomycota</taxon>
        <taxon>Saccharomycotina</taxon>
        <taxon>Pichiomycetes</taxon>
        <taxon>Debaryomycetaceae</taxon>
        <taxon>Spathaspora</taxon>
    </lineage>
</organism>
<dbReference type="GO" id="GO:0005694">
    <property type="term" value="C:chromosome"/>
    <property type="evidence" value="ECO:0007669"/>
    <property type="project" value="UniProtKB-SubCell"/>
</dbReference>
<dbReference type="InterPro" id="IPR009072">
    <property type="entry name" value="Histone-fold"/>
</dbReference>
<comment type="subcellular location">
    <subcellularLocation>
        <location evidence="2">Chromosome</location>
    </subcellularLocation>
    <subcellularLocation>
        <location evidence="1">Nucleus</location>
    </subcellularLocation>
</comment>
<evidence type="ECO:0000256" key="5">
    <source>
        <dbReference type="SAM" id="MobiDB-lite"/>
    </source>
</evidence>
<dbReference type="STRING" id="619300.G3AG37"/>
<keyword evidence="3" id="KW-0158">Chromosome</keyword>